<dbReference type="Proteomes" id="UP001200557">
    <property type="component" value="Unassembled WGS sequence"/>
</dbReference>
<gene>
    <name evidence="5" type="ORF">L0664_09185</name>
</gene>
<dbReference type="PRINTS" id="PR00313">
    <property type="entry name" value="CABNDNGRPT"/>
</dbReference>
<dbReference type="InterPro" id="IPR018511">
    <property type="entry name" value="Hemolysin-typ_Ca-bd_CS"/>
</dbReference>
<feature type="region of interest" description="Disordered" evidence="3">
    <location>
        <begin position="97"/>
        <end position="138"/>
    </location>
</feature>
<evidence type="ECO:0000313" key="5">
    <source>
        <dbReference type="EMBL" id="MCF2871240.1"/>
    </source>
</evidence>
<evidence type="ECO:0000256" key="3">
    <source>
        <dbReference type="SAM" id="MobiDB-lite"/>
    </source>
</evidence>
<dbReference type="PANTHER" id="PTHR38340:SF1">
    <property type="entry name" value="S-LAYER PROTEIN"/>
    <property type="match status" value="1"/>
</dbReference>
<dbReference type="RefSeq" id="WP_235225442.1">
    <property type="nucleotide sequence ID" value="NZ_JAKGAQ010000002.1"/>
</dbReference>
<reference evidence="5 6" key="1">
    <citation type="submission" date="2022-01" db="EMBL/GenBank/DDBJ databases">
        <title>Octadecabacter sp. nov., isolated from a marine alga.</title>
        <authorList>
            <person name="Jin M.S."/>
            <person name="Kim H.M."/>
            <person name="Han D.M."/>
            <person name="Jung J.J."/>
            <person name="Jeon C.O."/>
        </authorList>
    </citation>
    <scope>NUCLEOTIDE SEQUENCE [LARGE SCALE GENOMIC DNA]</scope>
    <source>
        <strain evidence="5 6">G9-8</strain>
    </source>
</reference>
<dbReference type="PANTHER" id="PTHR38340">
    <property type="entry name" value="S-LAYER PROTEIN"/>
    <property type="match status" value="1"/>
</dbReference>
<dbReference type="SUPFAM" id="SSF49313">
    <property type="entry name" value="Cadherin-like"/>
    <property type="match status" value="1"/>
</dbReference>
<name>A0ABS9CVH1_9RHOB</name>
<accession>A0ABS9CVH1</accession>
<dbReference type="Gene3D" id="2.150.10.10">
    <property type="entry name" value="Serralysin-like metalloprotease, C-terminal"/>
    <property type="match status" value="3"/>
</dbReference>
<evidence type="ECO:0000313" key="6">
    <source>
        <dbReference type="Proteomes" id="UP001200557"/>
    </source>
</evidence>
<sequence length="680" mass="71076">MTRNGELKMGWTEEAGVEETDVINSGNNDNIIWNDGASFVDEMDVIAGEAPALTTDVISGGDGDDQIHGSVASDTLYGGDGNDTLYGNDGDDTVYGDSGADAMYGGDGQDQIYGGTGDDTLNGEEGSDTLSGGDGNDTLFGGEGDDTFIIYEDDKAYGGAGTDVLDVRGLGHFTVTYDVDSTTDGVLDFESGAQVTFESIEKILHTFPVMAGLPSSVTVTEDEATFLDLSSLTLSDLDTTDDITITLQVSEGTLTAPNIPAVTLSGNGTSELTVTGPIDVLNFYLGYFVEYTGLPDAAGTAAATMTITGDDGQGEIALGAVDIDITAVNDAPVLNMPLEDQYYAEDTFVSFFLPTDAFADVDNTDLELVFSATLADGSELPDWLNFLELQPIPPFETSDVVTKDYFFEGTPPQDYFGTIEIEVTVSDGRESVADTFELVITPVDDPMTLSTSDEGGTLVGGEADDTLTGFSGDDTIYGNGGADTITDRGGNNVIDSGDGNDVVLIEALIFYNWAMGTNTVSGGEGDDLIIGGYGDEEDILKGDAGNDVIIGDRWSDVGGNPWIDVAGQQDQIIGGAGDDLLEGKGGADTFIFNVNDGNDTIGSLSNYDSLNVYDVTVIGADFVSGVDMIWLQGFDLIDAAEAMAQVTDVEGVAIFSAEGTTITFAGLTKSDLSSDDFLIV</sequence>
<dbReference type="InterPro" id="IPR013783">
    <property type="entry name" value="Ig-like_fold"/>
</dbReference>
<evidence type="ECO:0000256" key="2">
    <source>
        <dbReference type="ARBA" id="ARBA00022525"/>
    </source>
</evidence>
<evidence type="ECO:0000256" key="1">
    <source>
        <dbReference type="ARBA" id="ARBA00004613"/>
    </source>
</evidence>
<dbReference type="EMBL" id="JAKGAQ010000002">
    <property type="protein sequence ID" value="MCF2871240.1"/>
    <property type="molecule type" value="Genomic_DNA"/>
</dbReference>
<dbReference type="Pfam" id="PF00353">
    <property type="entry name" value="HemolysinCabind"/>
    <property type="match status" value="6"/>
</dbReference>
<dbReference type="InterPro" id="IPR050557">
    <property type="entry name" value="RTX_toxin/Mannuronan_C5-epim"/>
</dbReference>
<dbReference type="Gene3D" id="2.60.40.10">
    <property type="entry name" value="Immunoglobulins"/>
    <property type="match status" value="1"/>
</dbReference>
<dbReference type="PROSITE" id="PS00330">
    <property type="entry name" value="HEMOLYSIN_CALCIUM"/>
    <property type="match status" value="2"/>
</dbReference>
<dbReference type="InterPro" id="IPR011049">
    <property type="entry name" value="Serralysin-like_metalloprot_C"/>
</dbReference>
<keyword evidence="6" id="KW-1185">Reference proteome</keyword>
<dbReference type="InterPro" id="IPR006644">
    <property type="entry name" value="Cadg"/>
</dbReference>
<dbReference type="InterPro" id="IPR001343">
    <property type="entry name" value="Hemolysn_Ca-bd"/>
</dbReference>
<dbReference type="InterPro" id="IPR015919">
    <property type="entry name" value="Cadherin-like_sf"/>
</dbReference>
<protein>
    <recommendedName>
        <fullName evidence="4">Dystroglycan-type cadherin-like domain-containing protein</fullName>
    </recommendedName>
</protein>
<dbReference type="SUPFAM" id="SSF51120">
    <property type="entry name" value="beta-Roll"/>
    <property type="match status" value="3"/>
</dbReference>
<comment type="subcellular location">
    <subcellularLocation>
        <location evidence="1">Secreted</location>
    </subcellularLocation>
</comment>
<comment type="caution">
    <text evidence="5">The sequence shown here is derived from an EMBL/GenBank/DDBJ whole genome shotgun (WGS) entry which is preliminary data.</text>
</comment>
<keyword evidence="2" id="KW-0964">Secreted</keyword>
<organism evidence="5 6">
    <name type="scientific">Octadecabacter dasysiphoniae</name>
    <dbReference type="NCBI Taxonomy" id="2909341"/>
    <lineage>
        <taxon>Bacteria</taxon>
        <taxon>Pseudomonadati</taxon>
        <taxon>Pseudomonadota</taxon>
        <taxon>Alphaproteobacteria</taxon>
        <taxon>Rhodobacterales</taxon>
        <taxon>Roseobacteraceae</taxon>
        <taxon>Octadecabacter</taxon>
    </lineage>
</organism>
<proteinExistence type="predicted"/>
<dbReference type="SMART" id="SM00736">
    <property type="entry name" value="CADG"/>
    <property type="match status" value="1"/>
</dbReference>
<evidence type="ECO:0000259" key="4">
    <source>
        <dbReference type="SMART" id="SM00736"/>
    </source>
</evidence>
<feature type="domain" description="Dystroglycan-type cadherin-like" evidence="4">
    <location>
        <begin position="333"/>
        <end position="447"/>
    </location>
</feature>